<dbReference type="AlphaFoldDB" id="A0A6A8A890"/>
<keyword evidence="2" id="KW-1185">Reference proteome</keyword>
<reference evidence="1 2" key="1">
    <citation type="submission" date="2019-11" db="EMBL/GenBank/DDBJ databases">
        <title>Genome analysis of Rhizobacterium cereale a novel genus and species isolated from maize roots in North Spain.</title>
        <authorList>
            <person name="Menendez E."/>
            <person name="Flores-Felix J.D."/>
            <person name="Ramirez-Bahena M.-H."/>
            <person name="Igual J.M."/>
            <person name="Garcia-Fraile P."/>
            <person name="Peix A."/>
            <person name="Velazquez E."/>
        </authorList>
    </citation>
    <scope>NUCLEOTIDE SEQUENCE [LARGE SCALE GENOMIC DNA]</scope>
    <source>
        <strain evidence="1 2">RZME27</strain>
    </source>
</reference>
<dbReference type="EMBL" id="WIXI01000039">
    <property type="protein sequence ID" value="MQY46118.1"/>
    <property type="molecule type" value="Genomic_DNA"/>
</dbReference>
<organism evidence="1 2">
    <name type="scientific">Endobacterium cereale</name>
    <dbReference type="NCBI Taxonomy" id="2663029"/>
    <lineage>
        <taxon>Bacteria</taxon>
        <taxon>Pseudomonadati</taxon>
        <taxon>Pseudomonadota</taxon>
        <taxon>Alphaproteobacteria</taxon>
        <taxon>Hyphomicrobiales</taxon>
        <taxon>Rhizobiaceae</taxon>
        <taxon>Endobacterium</taxon>
    </lineage>
</organism>
<dbReference type="Proteomes" id="UP000435138">
    <property type="component" value="Unassembled WGS sequence"/>
</dbReference>
<evidence type="ECO:0000313" key="2">
    <source>
        <dbReference type="Proteomes" id="UP000435138"/>
    </source>
</evidence>
<comment type="caution">
    <text evidence="1">The sequence shown here is derived from an EMBL/GenBank/DDBJ whole genome shotgun (WGS) entry which is preliminary data.</text>
</comment>
<protein>
    <submittedName>
        <fullName evidence="1">Uncharacterized protein</fullName>
    </submittedName>
</protein>
<proteinExistence type="predicted"/>
<sequence length="78" mass="8782">MKTTVKSINISGPFQLPGMSRPHAPGVFELQFDEEPIDVTWEAYHTTMTMFLSSDGLIEAWPISKEEFERTLAPLIVA</sequence>
<gene>
    <name evidence="1" type="ORF">GAO09_08620</name>
</gene>
<dbReference type="RefSeq" id="WP_153353623.1">
    <property type="nucleotide sequence ID" value="NZ_JAYKOO010000012.1"/>
</dbReference>
<evidence type="ECO:0000313" key="1">
    <source>
        <dbReference type="EMBL" id="MQY46118.1"/>
    </source>
</evidence>
<name>A0A6A8A890_9HYPH</name>
<accession>A0A6A8A890</accession>